<dbReference type="EMBL" id="GBXM01044130">
    <property type="protein sequence ID" value="JAH64447.1"/>
    <property type="molecule type" value="Transcribed_RNA"/>
</dbReference>
<reference evidence="1" key="2">
    <citation type="journal article" date="2015" name="Fish Shellfish Immunol.">
        <title>Early steps in the European eel (Anguilla anguilla)-Vibrio vulnificus interaction in the gills: Role of the RtxA13 toxin.</title>
        <authorList>
            <person name="Callol A."/>
            <person name="Pajuelo D."/>
            <person name="Ebbesson L."/>
            <person name="Teles M."/>
            <person name="MacKenzie S."/>
            <person name="Amaro C."/>
        </authorList>
    </citation>
    <scope>NUCLEOTIDE SEQUENCE</scope>
</reference>
<proteinExistence type="predicted"/>
<evidence type="ECO:0000313" key="1">
    <source>
        <dbReference type="EMBL" id="JAH64447.1"/>
    </source>
</evidence>
<reference evidence="1" key="1">
    <citation type="submission" date="2014-11" db="EMBL/GenBank/DDBJ databases">
        <authorList>
            <person name="Amaro Gonzalez C."/>
        </authorList>
    </citation>
    <scope>NUCLEOTIDE SEQUENCE</scope>
</reference>
<sequence>MRYEAMMAVTQGRNSAEPSINYMTSALKCTFLRKFFPPPGRRAQLDLLSGYSAAETWKE</sequence>
<name>A0A0E9UFG6_ANGAN</name>
<organism evidence="1">
    <name type="scientific">Anguilla anguilla</name>
    <name type="common">European freshwater eel</name>
    <name type="synonym">Muraena anguilla</name>
    <dbReference type="NCBI Taxonomy" id="7936"/>
    <lineage>
        <taxon>Eukaryota</taxon>
        <taxon>Metazoa</taxon>
        <taxon>Chordata</taxon>
        <taxon>Craniata</taxon>
        <taxon>Vertebrata</taxon>
        <taxon>Euteleostomi</taxon>
        <taxon>Actinopterygii</taxon>
        <taxon>Neopterygii</taxon>
        <taxon>Teleostei</taxon>
        <taxon>Anguilliformes</taxon>
        <taxon>Anguillidae</taxon>
        <taxon>Anguilla</taxon>
    </lineage>
</organism>
<dbReference type="AlphaFoldDB" id="A0A0E9UFG6"/>
<accession>A0A0E9UFG6</accession>
<protein>
    <submittedName>
        <fullName evidence="1">Uncharacterized protein</fullName>
    </submittedName>
</protein>